<feature type="domain" description="VOC" evidence="1">
    <location>
        <begin position="3"/>
        <end position="130"/>
    </location>
</feature>
<keyword evidence="3" id="KW-1185">Reference proteome</keyword>
<evidence type="ECO:0000313" key="3">
    <source>
        <dbReference type="Proteomes" id="UP000679341"/>
    </source>
</evidence>
<dbReference type="GeneID" id="64828129"/>
<dbReference type="OrthoDB" id="304574at2157"/>
<dbReference type="SUPFAM" id="SSF54593">
    <property type="entry name" value="Glyoxalase/Bleomycin resistance protein/Dihydroxybiphenyl dioxygenase"/>
    <property type="match status" value="1"/>
</dbReference>
<organism evidence="2 3">
    <name type="scientific">Halorubrum ruber</name>
    <dbReference type="NCBI Taxonomy" id="2982524"/>
    <lineage>
        <taxon>Archaea</taxon>
        <taxon>Methanobacteriati</taxon>
        <taxon>Methanobacteriota</taxon>
        <taxon>Stenosarchaea group</taxon>
        <taxon>Halobacteria</taxon>
        <taxon>Halobacteriales</taxon>
        <taxon>Haloferacaceae</taxon>
        <taxon>Halorubrum</taxon>
    </lineage>
</organism>
<proteinExistence type="predicted"/>
<sequence>MADLSQLFLLSGDLRAAREFYETALGLEPRAVGDASVAYETGACELKIQADFDPETLEPFGLSPPSGRRGEGGIVVLGVDEPLDELHERMSTALEDEPGEPLIEPREVPWGGRMFLARDPDGYVLELRPADE</sequence>
<dbReference type="RefSeq" id="WP_211553310.1">
    <property type="nucleotide sequence ID" value="NZ_CP073695.1"/>
</dbReference>
<dbReference type="InterPro" id="IPR004360">
    <property type="entry name" value="Glyas_Fos-R_dOase_dom"/>
</dbReference>
<reference evidence="2 3" key="1">
    <citation type="submission" date="2021-03" db="EMBL/GenBank/DDBJ databases">
        <title>Halorubrum sodomense MBLA0099, Whole genome shotgun sequencing.</title>
        <authorList>
            <person name="Seo M.-J."/>
            <person name="Cho E.-S."/>
            <person name="Hwang C.Y."/>
        </authorList>
    </citation>
    <scope>NUCLEOTIDE SEQUENCE [LARGE SCALE GENOMIC DNA]</scope>
    <source>
        <strain evidence="2 3">MBLA0099</strain>
    </source>
</reference>
<dbReference type="Gene3D" id="3.10.180.10">
    <property type="entry name" value="2,3-Dihydroxybiphenyl 1,2-Dioxygenase, domain 1"/>
    <property type="match status" value="1"/>
</dbReference>
<dbReference type="Proteomes" id="UP000679341">
    <property type="component" value="Chromosome"/>
</dbReference>
<protein>
    <submittedName>
        <fullName evidence="2">VOC family protein</fullName>
    </submittedName>
</protein>
<dbReference type="Pfam" id="PF00903">
    <property type="entry name" value="Glyoxalase"/>
    <property type="match status" value="1"/>
</dbReference>
<dbReference type="InterPro" id="IPR029068">
    <property type="entry name" value="Glyas_Bleomycin-R_OHBP_Dase"/>
</dbReference>
<dbReference type="InterPro" id="IPR037523">
    <property type="entry name" value="VOC_core"/>
</dbReference>
<dbReference type="PROSITE" id="PS51819">
    <property type="entry name" value="VOC"/>
    <property type="match status" value="1"/>
</dbReference>
<gene>
    <name evidence="2" type="ORF">J7656_11275</name>
</gene>
<evidence type="ECO:0000313" key="2">
    <source>
        <dbReference type="EMBL" id="QUO47158.1"/>
    </source>
</evidence>
<dbReference type="KEGG" id="hss:J7656_11275"/>
<accession>A0A8T8LJV0</accession>
<name>A0A8T8LJV0_9EURY</name>
<dbReference type="EMBL" id="CP073695">
    <property type="protein sequence ID" value="QUO47158.1"/>
    <property type="molecule type" value="Genomic_DNA"/>
</dbReference>
<dbReference type="AlphaFoldDB" id="A0A8T8LJV0"/>
<evidence type="ECO:0000259" key="1">
    <source>
        <dbReference type="PROSITE" id="PS51819"/>
    </source>
</evidence>